<feature type="domain" description="YCII-related" evidence="2">
    <location>
        <begin position="20"/>
        <end position="97"/>
    </location>
</feature>
<protein>
    <submittedName>
        <fullName evidence="3">YciI family protein</fullName>
    </submittedName>
</protein>
<reference evidence="4" key="1">
    <citation type="journal article" date="2019" name="Int. J. Syst. Evol. Microbiol.">
        <title>The Global Catalogue of Microorganisms (GCM) 10K type strain sequencing project: providing services to taxonomists for standard genome sequencing and annotation.</title>
        <authorList>
            <consortium name="The Broad Institute Genomics Platform"/>
            <consortium name="The Broad Institute Genome Sequencing Center for Infectious Disease"/>
            <person name="Wu L."/>
            <person name="Ma J."/>
        </authorList>
    </citation>
    <scope>NUCLEOTIDE SEQUENCE [LARGE SCALE GENOMIC DNA]</scope>
    <source>
        <strain evidence="4">JCM 12696</strain>
    </source>
</reference>
<comment type="caution">
    <text evidence="3">The sequence shown here is derived from an EMBL/GenBank/DDBJ whole genome shotgun (WGS) entry which is preliminary data.</text>
</comment>
<evidence type="ECO:0000259" key="2">
    <source>
        <dbReference type="Pfam" id="PF03795"/>
    </source>
</evidence>
<dbReference type="InterPro" id="IPR005545">
    <property type="entry name" value="YCII"/>
</dbReference>
<dbReference type="InterPro" id="IPR011008">
    <property type="entry name" value="Dimeric_a/b-barrel"/>
</dbReference>
<proteinExistence type="inferred from homology"/>
<dbReference type="RefSeq" id="WP_344282469.1">
    <property type="nucleotide sequence ID" value="NZ_BAAAKV010000064.1"/>
</dbReference>
<dbReference type="EMBL" id="BAAAKV010000064">
    <property type="protein sequence ID" value="GAA1191445.1"/>
    <property type="molecule type" value="Genomic_DNA"/>
</dbReference>
<dbReference type="Pfam" id="PF03795">
    <property type="entry name" value="YCII"/>
    <property type="match status" value="1"/>
</dbReference>
<evidence type="ECO:0000256" key="1">
    <source>
        <dbReference type="ARBA" id="ARBA00007689"/>
    </source>
</evidence>
<dbReference type="Proteomes" id="UP001501371">
    <property type="component" value="Unassembled WGS sequence"/>
</dbReference>
<keyword evidence="4" id="KW-1185">Reference proteome</keyword>
<dbReference type="Gene3D" id="3.30.70.1060">
    <property type="entry name" value="Dimeric alpha+beta barrel"/>
    <property type="match status" value="1"/>
</dbReference>
<organism evidence="3 4">
    <name type="scientific">Streptomyces hebeiensis</name>
    <dbReference type="NCBI Taxonomy" id="229486"/>
    <lineage>
        <taxon>Bacteria</taxon>
        <taxon>Bacillati</taxon>
        <taxon>Actinomycetota</taxon>
        <taxon>Actinomycetes</taxon>
        <taxon>Kitasatosporales</taxon>
        <taxon>Streptomycetaceae</taxon>
        <taxon>Streptomyces</taxon>
    </lineage>
</organism>
<name>A0ABP4FMA3_9ACTN</name>
<comment type="similarity">
    <text evidence="1">Belongs to the YciI family.</text>
</comment>
<dbReference type="PANTHER" id="PTHR35174">
    <property type="entry name" value="BLL7171 PROTEIN-RELATED"/>
    <property type="match status" value="1"/>
</dbReference>
<sequence>MPRFLSVIRVNEDTAPACGPTPEMMERMSALLEEMTKAGAMLDNAGLKPTSEGARVRHAGGKTTVVDGPFAESKEVVGGYSLVQAKDLAEAVEWSRRFAELHGDEFDLTVEVREVVED</sequence>
<dbReference type="PANTHER" id="PTHR35174:SF1">
    <property type="entry name" value="BLL0086 PROTEIN"/>
    <property type="match status" value="1"/>
</dbReference>
<evidence type="ECO:0000313" key="3">
    <source>
        <dbReference type="EMBL" id="GAA1191445.1"/>
    </source>
</evidence>
<accession>A0ABP4FMA3</accession>
<evidence type="ECO:0000313" key="4">
    <source>
        <dbReference type="Proteomes" id="UP001501371"/>
    </source>
</evidence>
<dbReference type="SUPFAM" id="SSF54909">
    <property type="entry name" value="Dimeric alpha+beta barrel"/>
    <property type="match status" value="1"/>
</dbReference>
<gene>
    <name evidence="3" type="ORF">GCM10009654_56050</name>
</gene>